<feature type="compositionally biased region" description="Basic residues" evidence="1">
    <location>
        <begin position="714"/>
        <end position="727"/>
    </location>
</feature>
<organism evidence="2 3">
    <name type="scientific">Babesia bovis</name>
    <dbReference type="NCBI Taxonomy" id="5865"/>
    <lineage>
        <taxon>Eukaryota</taxon>
        <taxon>Sar</taxon>
        <taxon>Alveolata</taxon>
        <taxon>Apicomplexa</taxon>
        <taxon>Aconoidasida</taxon>
        <taxon>Piroplasmida</taxon>
        <taxon>Babesiidae</taxon>
        <taxon>Babesia</taxon>
    </lineage>
</organism>
<sequence>MADFCRFFMAAGEVGSHVTVDRLRVLLSQERESFRVCLQTLSHLLGLKLNELINFDRSQVMKDDVVSIYLSGELPESVIGLLDDVDATPARRHALALQVGKLLKARLRYGLNDVVQALDGAPAKDLYSRSIACLLRITMCALKVECNVRRSNVVDVGKYMLDESGASLCEVLSRCSVMLCIFAAEESNLFDSVKEVQETLLGLVPGPLMLHIIGAFPVIAFDNECLFSLQNRRVFVESLSSILPDLLDHILIFNRMGVPGSSRKRDVRKNMMEVGKPSSVHVSCEGSSGASTTLEDVVSDEHNCNLKNDIHIDRTADGKLIDDNMLVVTPIDSSDWEFAFGNVPRVRTLSLLLEFIIKFSRVDSDGTVNKHTLGWLDTLVSKPSFLQTFAPIFSTGDTSNFGRVLELSRMLRRDVFVSHHILVIGNYSDQVLGMTLEAGIDILTADDTYAPRILSFLVEGIEHRPREVIECWCSLLTPLVLYSAGDNGVRFADGVAATQVLRVAENLFDSVSSHALMQNFGDECHPDEDNVNACTARQLMVLLTDIMGNKRVSELLSTAINAAHEAIQQEISLESVQTLEFAVFCLWLIRMPDNASSQKDVFSYVHQVNERTLQTTIQIYEMARAYEGPKRRVDALEKIKKGIRASRLRNMVDNSEPWFEDQQINAVTKEDWEVYYRDFADCIKDQLTNAVLHRMPDMLPDGSHSSTGQPSIPRHSKGGRKLRRGFRKGTPCNKQGEPLITPLEYTRRAKLLMRIYKLMGIEGISDDICATILSVMAHSTLPFDECRSVFDLLLERCSPEILHKVHESGQYNLILAMFKSMSSNLDPRFIRLLPEMMNTAVSRCEFDGDTRGLLGLMEVLTSAVAAHYPLADLMEVINAVAILQRFVVFVNCIAVDSSEFLEVRGRMNMTLIERYVKLGTARMGVHIEQHVHDQLKQIMLSHAAEFRISLNNGTVGQPAAYAARGELNTLDMLVFSTFQIFFTRSTTRNIDINTREGGLSDVFHWNLLGREYAIAFKTVSLVFSCFSQLSNTKLMFIFEHFVGLAARINSDAHSTARRKMLTDDCLLKPEAIEYLYQVHCQLSKSSTTVRIALS</sequence>
<evidence type="ECO:0000256" key="1">
    <source>
        <dbReference type="SAM" id="MobiDB-lite"/>
    </source>
</evidence>
<dbReference type="KEGG" id="bbo:BBOV_IV006470"/>
<dbReference type="AlphaFoldDB" id="A7AR37"/>
<proteinExistence type="predicted"/>
<evidence type="ECO:0000313" key="2">
    <source>
        <dbReference type="EMBL" id="EDO07006.1"/>
    </source>
</evidence>
<evidence type="ECO:0000313" key="3">
    <source>
        <dbReference type="Proteomes" id="UP000002173"/>
    </source>
</evidence>
<accession>A7AR37</accession>
<dbReference type="VEuPathDB" id="PiroplasmaDB:BBOV_IV006470"/>
<dbReference type="RefSeq" id="XP_001610574.1">
    <property type="nucleotide sequence ID" value="XM_001610524.1"/>
</dbReference>
<dbReference type="eggNOG" id="ENOG502TN6P">
    <property type="taxonomic scope" value="Eukaryota"/>
</dbReference>
<comment type="caution">
    <text evidence="2">The sequence shown here is derived from an EMBL/GenBank/DDBJ whole genome shotgun (WGS) entry which is preliminary data.</text>
</comment>
<dbReference type="GeneID" id="5478808"/>
<reference evidence="2 3" key="1">
    <citation type="journal article" date="2007" name="PLoS Pathog.">
        <title>Genome sequence of Babesia bovis and comparative analysis of apicomplexan hemoprotozoa.</title>
        <authorList>
            <person name="Brayton K.A."/>
            <person name="Lau A.O.T."/>
            <person name="Herndon D.R."/>
            <person name="Hannick L."/>
            <person name="Kappmeyer L.S."/>
            <person name="Berens S.J."/>
            <person name="Bidwell S.L."/>
            <person name="Brown W.C."/>
            <person name="Crabtree J."/>
            <person name="Fadrosh D."/>
            <person name="Feldblum T."/>
            <person name="Forberger H.A."/>
            <person name="Haas B.J."/>
            <person name="Howell J.M."/>
            <person name="Khouri H."/>
            <person name="Koo H."/>
            <person name="Mann D.J."/>
            <person name="Norimine J."/>
            <person name="Paulsen I.T."/>
            <person name="Radune D."/>
            <person name="Ren Q."/>
            <person name="Smith R.K. Jr."/>
            <person name="Suarez C.E."/>
            <person name="White O."/>
            <person name="Wortman J.R."/>
            <person name="Knowles D.P. Jr."/>
            <person name="McElwain T.F."/>
            <person name="Nene V.M."/>
        </authorList>
    </citation>
    <scope>NUCLEOTIDE SEQUENCE [LARGE SCALE GENOMIC DNA]</scope>
    <source>
        <strain evidence="2">T2Bo</strain>
    </source>
</reference>
<reference evidence="3" key="3">
    <citation type="journal article" date="2021" name="Int. J. Parasitol.">
        <title>Comparative analysis of gene expression between Babesia bovis blood stages and kinetes allowed by improved genome annotation.</title>
        <authorList>
            <person name="Ueti M.W."/>
            <person name="Johnson W.C."/>
            <person name="Kappmeyer L.S."/>
            <person name="Herndon D.R."/>
            <person name="Mousel M.R."/>
            <person name="Reif K.E."/>
            <person name="Taus N.S."/>
            <person name="Ifeonu O.O."/>
            <person name="Silva J.C."/>
            <person name="Suarez C.E."/>
            <person name="Brayton K.A."/>
        </authorList>
    </citation>
    <scope>NUCLEOTIDE SEQUENCE [LARGE SCALE GENOMIC DNA]</scope>
</reference>
<keyword evidence="3" id="KW-1185">Reference proteome</keyword>
<dbReference type="EMBL" id="AAXT01000002">
    <property type="protein sequence ID" value="EDO07006.1"/>
    <property type="molecule type" value="Genomic_DNA"/>
</dbReference>
<dbReference type="OMA" id="NFGDECH"/>
<dbReference type="InParanoid" id="A7AR37"/>
<name>A7AR37_BABBO</name>
<gene>
    <name evidence="2" type="ORF">BBOV_IV006470</name>
</gene>
<dbReference type="Proteomes" id="UP000002173">
    <property type="component" value="Unassembled WGS sequence"/>
</dbReference>
<feature type="region of interest" description="Disordered" evidence="1">
    <location>
        <begin position="700"/>
        <end position="728"/>
    </location>
</feature>
<protein>
    <submittedName>
        <fullName evidence="2">Uncharacterized protein</fullName>
    </submittedName>
</protein>
<reference evidence="3" key="2">
    <citation type="journal article" date="2020" name="Data Brief">
        <title>Transcriptome dataset of Babesia bovis life stages within vertebrate and invertebrate hosts.</title>
        <authorList>
            <person name="Ueti M.W."/>
            <person name="Johnson W.C."/>
            <person name="Kappmeyer L.S."/>
            <person name="Herndon D.R."/>
            <person name="Mousel M.R."/>
            <person name="Reif K.E."/>
            <person name="Taus N.S."/>
            <person name="Ifeonu O.O."/>
            <person name="Silva J.C."/>
            <person name="Suarez C.E."/>
            <person name="Brayton K.A."/>
        </authorList>
    </citation>
    <scope>NUCLEOTIDE SEQUENCE [LARGE SCALE GENOMIC DNA]</scope>
</reference>